<accession>A0A087M1A8</accession>
<dbReference type="InterPro" id="IPR002823">
    <property type="entry name" value="DUF112_TM"/>
</dbReference>
<organism evidence="3 4">
    <name type="scientific">Devosia riboflavina</name>
    <dbReference type="NCBI Taxonomy" id="46914"/>
    <lineage>
        <taxon>Bacteria</taxon>
        <taxon>Pseudomonadati</taxon>
        <taxon>Pseudomonadota</taxon>
        <taxon>Alphaproteobacteria</taxon>
        <taxon>Hyphomicrobiales</taxon>
        <taxon>Devosiaceae</taxon>
        <taxon>Devosia</taxon>
    </lineage>
</organism>
<feature type="transmembrane region" description="Helical" evidence="1">
    <location>
        <begin position="109"/>
        <end position="132"/>
    </location>
</feature>
<dbReference type="Proteomes" id="UP000028981">
    <property type="component" value="Unassembled WGS sequence"/>
</dbReference>
<feature type="transmembrane region" description="Helical" evidence="1">
    <location>
        <begin position="353"/>
        <end position="374"/>
    </location>
</feature>
<keyword evidence="1" id="KW-1133">Transmembrane helix</keyword>
<feature type="domain" description="DUF112" evidence="2">
    <location>
        <begin position="20"/>
        <end position="438"/>
    </location>
</feature>
<evidence type="ECO:0000256" key="1">
    <source>
        <dbReference type="SAM" id="Phobius"/>
    </source>
</evidence>
<feature type="transmembrane region" description="Helical" evidence="1">
    <location>
        <begin position="144"/>
        <end position="162"/>
    </location>
</feature>
<evidence type="ECO:0000313" key="3">
    <source>
        <dbReference type="EMBL" id="KFL30661.1"/>
    </source>
</evidence>
<dbReference type="PANTHER" id="PTHR35342:SF5">
    <property type="entry name" value="TRICARBOXYLIC TRANSPORT PROTEIN"/>
    <property type="match status" value="1"/>
</dbReference>
<dbReference type="PANTHER" id="PTHR35342">
    <property type="entry name" value="TRICARBOXYLIC TRANSPORT PROTEIN"/>
    <property type="match status" value="1"/>
</dbReference>
<reference evidence="3 4" key="1">
    <citation type="submission" date="2014-08" db="EMBL/GenBank/DDBJ databases">
        <authorList>
            <person name="Hassan Y.I."/>
            <person name="Lepp D."/>
            <person name="Zhou T."/>
        </authorList>
    </citation>
    <scope>NUCLEOTIDE SEQUENCE [LARGE SCALE GENOMIC DNA]</scope>
    <source>
        <strain evidence="3 4">IFO13584</strain>
    </source>
</reference>
<comment type="caution">
    <text evidence="3">The sequence shown here is derived from an EMBL/GenBank/DDBJ whole genome shotgun (WGS) entry which is preliminary data.</text>
</comment>
<sequence>MDIIGFLGLGFSVALDPINILYCFIGVLLGTLVGVLPGIGPTATIAMLLPITFSLSPAAALIMLAGIYYGAQYGGSTTAILINLPGESSSAVTAIDGYQMAKKGRAGHALATAALGSFFAGTVGTLLLAFFAPPLARAALNFGAPEYFALIVLGLLVSIALAHGSILKALAMIVLGLLLGMVGQDIYTGTPRFTFGVRELYSGLNFVSVAVGIFGVAEILRNLENEKGREVMVKSVSNLWLGKEEFKRIIAPVIRGTALGSVLGILPGGGHILASFASYSAEKRLSKNPEEFGHGAIEGVAGPESANNAAAQTSFIPLMTLGIPAHPVMALMVGAFILQGITPGPNVINDQPALFWGIIASMWIGNLLLVMLNLPLIGLWVKMLTIPYRALFPAIVLFACIGCYSINQNVFDIYAIGFFGILGYVLIRLGCEPAPLLLGFVLGPLLEEHLRRAMIISRGDPMIFLERPISATLLGLALLAVLIAILPSIRKKRKEVFVDED</sequence>
<dbReference type="STRING" id="46914.JP75_14405"/>
<proteinExistence type="predicted"/>
<feature type="transmembrane region" description="Helical" evidence="1">
    <location>
        <begin position="321"/>
        <end position="341"/>
    </location>
</feature>
<feature type="transmembrane region" description="Helical" evidence="1">
    <location>
        <begin position="45"/>
        <end position="69"/>
    </location>
</feature>
<name>A0A087M1A8_9HYPH</name>
<keyword evidence="1" id="KW-0812">Transmembrane</keyword>
<feature type="transmembrane region" description="Helical" evidence="1">
    <location>
        <begin position="200"/>
        <end position="220"/>
    </location>
</feature>
<dbReference type="EMBL" id="JQGC01000012">
    <property type="protein sequence ID" value="KFL30661.1"/>
    <property type="molecule type" value="Genomic_DNA"/>
</dbReference>
<feature type="transmembrane region" description="Helical" evidence="1">
    <location>
        <begin position="20"/>
        <end position="39"/>
    </location>
</feature>
<dbReference type="OrthoDB" id="7912266at2"/>
<protein>
    <recommendedName>
        <fullName evidence="2">DUF112 domain-containing protein</fullName>
    </recommendedName>
</protein>
<keyword evidence="1" id="KW-0472">Membrane</keyword>
<keyword evidence="4" id="KW-1185">Reference proteome</keyword>
<feature type="transmembrane region" description="Helical" evidence="1">
    <location>
        <begin position="386"/>
        <end position="407"/>
    </location>
</feature>
<dbReference type="AlphaFoldDB" id="A0A087M1A8"/>
<evidence type="ECO:0000259" key="2">
    <source>
        <dbReference type="Pfam" id="PF01970"/>
    </source>
</evidence>
<feature type="transmembrane region" description="Helical" evidence="1">
    <location>
        <begin position="169"/>
        <end position="188"/>
    </location>
</feature>
<feature type="transmembrane region" description="Helical" evidence="1">
    <location>
        <begin position="413"/>
        <end position="446"/>
    </location>
</feature>
<dbReference type="Pfam" id="PF01970">
    <property type="entry name" value="TctA"/>
    <property type="match status" value="1"/>
</dbReference>
<feature type="transmembrane region" description="Helical" evidence="1">
    <location>
        <begin position="467"/>
        <end position="489"/>
    </location>
</feature>
<dbReference type="RefSeq" id="WP_035083920.1">
    <property type="nucleotide sequence ID" value="NZ_JQGC01000012.1"/>
</dbReference>
<evidence type="ECO:0000313" key="4">
    <source>
        <dbReference type="Proteomes" id="UP000028981"/>
    </source>
</evidence>
<gene>
    <name evidence="3" type="ORF">JP75_14405</name>
</gene>